<accession>A0A816V7Z5</accession>
<comment type="caution">
    <text evidence="2">The sequence shown here is derived from an EMBL/GenBank/DDBJ whole genome shotgun (WGS) entry which is preliminary data.</text>
</comment>
<proteinExistence type="predicted"/>
<feature type="compositionally biased region" description="Basic residues" evidence="1">
    <location>
        <begin position="61"/>
        <end position="70"/>
    </location>
</feature>
<protein>
    <submittedName>
        <fullName evidence="2">Uncharacterized protein</fullName>
    </submittedName>
</protein>
<dbReference type="Proteomes" id="UP000663866">
    <property type="component" value="Unassembled WGS sequence"/>
</dbReference>
<evidence type="ECO:0000256" key="1">
    <source>
        <dbReference type="SAM" id="MobiDB-lite"/>
    </source>
</evidence>
<name>A0A816V7Z5_9BILA</name>
<dbReference type="EMBL" id="CAJNRF010010631">
    <property type="protein sequence ID" value="CAF2122640.1"/>
    <property type="molecule type" value="Genomic_DNA"/>
</dbReference>
<gene>
    <name evidence="3" type="ORF">OVN521_LOCUS41352</name>
    <name evidence="2" type="ORF">WKI299_LOCUS24683</name>
</gene>
<reference evidence="2" key="1">
    <citation type="submission" date="2021-02" db="EMBL/GenBank/DDBJ databases">
        <authorList>
            <person name="Nowell W R."/>
        </authorList>
    </citation>
    <scope>NUCLEOTIDE SEQUENCE</scope>
</reference>
<keyword evidence="5" id="KW-1185">Reference proteome</keyword>
<evidence type="ECO:0000313" key="3">
    <source>
        <dbReference type="EMBL" id="CAF4511615.1"/>
    </source>
</evidence>
<feature type="region of interest" description="Disordered" evidence="1">
    <location>
        <begin position="47"/>
        <end position="70"/>
    </location>
</feature>
<dbReference type="Proteomes" id="UP000663856">
    <property type="component" value="Unassembled WGS sequence"/>
</dbReference>
<dbReference type="AlphaFoldDB" id="A0A816V7Z5"/>
<dbReference type="EMBL" id="CAJOBG010054887">
    <property type="protein sequence ID" value="CAF4511615.1"/>
    <property type="molecule type" value="Genomic_DNA"/>
</dbReference>
<evidence type="ECO:0000313" key="4">
    <source>
        <dbReference type="Proteomes" id="UP000663856"/>
    </source>
</evidence>
<organism evidence="2 4">
    <name type="scientific">Rotaria magnacalcarata</name>
    <dbReference type="NCBI Taxonomy" id="392030"/>
    <lineage>
        <taxon>Eukaryota</taxon>
        <taxon>Metazoa</taxon>
        <taxon>Spiralia</taxon>
        <taxon>Gnathifera</taxon>
        <taxon>Rotifera</taxon>
        <taxon>Eurotatoria</taxon>
        <taxon>Bdelloidea</taxon>
        <taxon>Philodinida</taxon>
        <taxon>Philodinidae</taxon>
        <taxon>Rotaria</taxon>
    </lineage>
</organism>
<feature type="non-terminal residue" evidence="2">
    <location>
        <position position="1"/>
    </location>
</feature>
<evidence type="ECO:0000313" key="2">
    <source>
        <dbReference type="EMBL" id="CAF2122640.1"/>
    </source>
</evidence>
<sequence length="70" mass="7790">GGNPESGYAGAPPGNLHFCGCAELHQPCKPHRPPRVYQRDGGFLRGLRKDFPSSQCDRGHVSRRRDPRVH</sequence>
<evidence type="ECO:0000313" key="5">
    <source>
        <dbReference type="Proteomes" id="UP000663866"/>
    </source>
</evidence>